<dbReference type="Gene3D" id="3.30.70.330">
    <property type="match status" value="1"/>
</dbReference>
<dbReference type="GO" id="GO:0006412">
    <property type="term" value="P:translation"/>
    <property type="evidence" value="ECO:0007669"/>
    <property type="project" value="UniProtKB-UniRule"/>
</dbReference>
<dbReference type="PANTHER" id="PTHR11620">
    <property type="entry name" value="60S RIBOSOMAL PROTEIN L23A"/>
    <property type="match status" value="1"/>
</dbReference>
<evidence type="ECO:0000256" key="3">
    <source>
        <dbReference type="ARBA" id="ARBA00022884"/>
    </source>
</evidence>
<evidence type="ECO:0000256" key="7">
    <source>
        <dbReference type="RuleBase" id="RU003934"/>
    </source>
</evidence>
<dbReference type="Proteomes" id="UP000050515">
    <property type="component" value="Unassembled WGS sequence"/>
</dbReference>
<dbReference type="Pfam" id="PF00276">
    <property type="entry name" value="Ribosomal_L23"/>
    <property type="match status" value="1"/>
</dbReference>
<evidence type="ECO:0000313" key="8">
    <source>
        <dbReference type="EMBL" id="KPV46400.1"/>
    </source>
</evidence>
<evidence type="ECO:0000256" key="6">
    <source>
        <dbReference type="HAMAP-Rule" id="MF_01369"/>
    </source>
</evidence>
<dbReference type="PATRIC" id="fig|507754.4.peg.654"/>
<evidence type="ECO:0000313" key="9">
    <source>
        <dbReference type="EMBL" id="KQB36718.1"/>
    </source>
</evidence>
<name>A0A0P9CTY6_9ARCH</name>
<dbReference type="RefSeq" id="WP_048101769.1">
    <property type="nucleotide sequence ID" value="NZ_JBBYJF010000003.1"/>
</dbReference>
<comment type="caution">
    <text evidence="8">The sequence shown here is derived from an EMBL/GenBank/DDBJ whole genome shotgun (WGS) entry which is preliminary data.</text>
</comment>
<evidence type="ECO:0000256" key="1">
    <source>
        <dbReference type="ARBA" id="ARBA00006700"/>
    </source>
</evidence>
<proteinExistence type="inferred from homology"/>
<keyword evidence="2 6" id="KW-0699">rRNA-binding</keyword>
<sequence length="82" mass="9505">MDYIITPIITEKTTLMMEKENKLTFLVDRRGKKDQIKKEVEERFNVKVKSINIMITKKGKKAIVKLTDDFSAEEIGGRIGIF</sequence>
<organism evidence="8 11">
    <name type="scientific">Acidiplasma aeolicum</name>
    <dbReference type="NCBI Taxonomy" id="507754"/>
    <lineage>
        <taxon>Archaea</taxon>
        <taxon>Methanobacteriati</taxon>
        <taxon>Thermoplasmatota</taxon>
        <taxon>Thermoplasmata</taxon>
        <taxon>Thermoplasmatales</taxon>
        <taxon>Ferroplasmaceae</taxon>
        <taxon>Acidiplasma</taxon>
    </lineage>
</organism>
<comment type="similarity">
    <text evidence="1 6 7">Belongs to the universal ribosomal protein uL23 family.</text>
</comment>
<dbReference type="Proteomes" id="UP000050320">
    <property type="component" value="Unassembled WGS sequence"/>
</dbReference>
<dbReference type="EMBL" id="LKBG01000001">
    <property type="protein sequence ID" value="KQB36718.1"/>
    <property type="molecule type" value="Genomic_DNA"/>
</dbReference>
<dbReference type="NCBIfam" id="TIGR03636">
    <property type="entry name" value="uL23_arch"/>
    <property type="match status" value="1"/>
</dbReference>
<reference evidence="9 10" key="2">
    <citation type="submission" date="2015-09" db="EMBL/GenBank/DDBJ databases">
        <title>Heavy metals and arsenic resistance mechanisms in polyextremophilic archaea of the family Ferroplasmaceae.</title>
        <authorList>
            <person name="Bulaev A.G."/>
            <person name="Kanygina A.V."/>
        </authorList>
    </citation>
    <scope>NUCLEOTIDE SEQUENCE [LARGE SCALE GENOMIC DNA]</scope>
    <source>
        <strain evidence="9 10">VT</strain>
    </source>
</reference>
<dbReference type="InterPro" id="IPR012678">
    <property type="entry name" value="Ribosomal_uL23/eL15/eS24_sf"/>
</dbReference>
<keyword evidence="4 6" id="KW-0689">Ribosomal protein</keyword>
<protein>
    <recommendedName>
        <fullName evidence="6">Large ribosomal subunit protein uL23</fullName>
    </recommendedName>
</protein>
<dbReference type="GO" id="GO:0005840">
    <property type="term" value="C:ribosome"/>
    <property type="evidence" value="ECO:0007669"/>
    <property type="project" value="UniProtKB-UniRule"/>
</dbReference>
<dbReference type="OrthoDB" id="7751at2157"/>
<dbReference type="FunFam" id="3.30.70.330:FF:000532">
    <property type="entry name" value="50S ribosomal protein L23"/>
    <property type="match status" value="1"/>
</dbReference>
<evidence type="ECO:0000256" key="5">
    <source>
        <dbReference type="ARBA" id="ARBA00023274"/>
    </source>
</evidence>
<dbReference type="GO" id="GO:1990904">
    <property type="term" value="C:ribonucleoprotein complex"/>
    <property type="evidence" value="ECO:0007669"/>
    <property type="project" value="UniProtKB-KW"/>
</dbReference>
<keyword evidence="5 6" id="KW-0687">Ribonucleoprotein</keyword>
<dbReference type="HAMAP" id="MF_01369_A">
    <property type="entry name" value="Ribosomal_uL23_A"/>
    <property type="match status" value="1"/>
</dbReference>
<keyword evidence="3 6" id="KW-0694">RNA-binding</keyword>
<dbReference type="GO" id="GO:0019843">
    <property type="term" value="F:rRNA binding"/>
    <property type="evidence" value="ECO:0007669"/>
    <property type="project" value="UniProtKB-UniRule"/>
</dbReference>
<dbReference type="InterPro" id="IPR013025">
    <property type="entry name" value="Ribosomal_uL23-like"/>
</dbReference>
<comment type="function">
    <text evidence="6">Binds to 23S rRNA. One of the proteins that surrounds the polypeptide exit tunnel on the outside of the ribosome.</text>
</comment>
<dbReference type="EMBL" id="LJCQ01000254">
    <property type="protein sequence ID" value="KPV46400.1"/>
    <property type="molecule type" value="Genomic_DNA"/>
</dbReference>
<evidence type="ECO:0000313" key="11">
    <source>
        <dbReference type="Proteomes" id="UP000050515"/>
    </source>
</evidence>
<evidence type="ECO:0000313" key="10">
    <source>
        <dbReference type="Proteomes" id="UP000050320"/>
    </source>
</evidence>
<dbReference type="InterPro" id="IPR019985">
    <property type="entry name" value="Ribosomal_uL23"/>
</dbReference>
<keyword evidence="10" id="KW-1185">Reference proteome</keyword>
<dbReference type="SUPFAM" id="SSF54189">
    <property type="entry name" value="Ribosomal proteins S24e, L23 and L15e"/>
    <property type="match status" value="1"/>
</dbReference>
<comment type="subunit">
    <text evidence="6">Part of the 50S ribosomal subunit. Contacts protein L29.</text>
</comment>
<dbReference type="InterPro" id="IPR012677">
    <property type="entry name" value="Nucleotide-bd_a/b_plait_sf"/>
</dbReference>
<accession>A0A0P9CTY6</accession>
<gene>
    <name evidence="6" type="primary">rpl23</name>
    <name evidence="9" type="ORF">AOG54_00090</name>
    <name evidence="8" type="ORF">SE19_05800</name>
</gene>
<dbReference type="PROSITE" id="PS00050">
    <property type="entry name" value="RIBOSOMAL_L23"/>
    <property type="match status" value="1"/>
</dbReference>
<dbReference type="HAMAP" id="MF_01369_B">
    <property type="entry name" value="Ribosomal_uL23_B"/>
    <property type="match status" value="1"/>
</dbReference>
<dbReference type="GO" id="GO:0003735">
    <property type="term" value="F:structural constituent of ribosome"/>
    <property type="evidence" value="ECO:0007669"/>
    <property type="project" value="UniProtKB-UniRule"/>
</dbReference>
<dbReference type="NCBIfam" id="NF011118">
    <property type="entry name" value="PRK14548.1"/>
    <property type="match status" value="1"/>
</dbReference>
<dbReference type="GeneID" id="84222206"/>
<dbReference type="InterPro" id="IPR001014">
    <property type="entry name" value="Ribosomal_uL23_CS"/>
</dbReference>
<reference evidence="8 11" key="1">
    <citation type="submission" date="2015-09" db="EMBL/GenBank/DDBJ databases">
        <title>Draft genome sequence of Acidiplasma aeolicum DSM 18409.</title>
        <authorList>
            <person name="Hemp J."/>
        </authorList>
    </citation>
    <scope>NUCLEOTIDE SEQUENCE [LARGE SCALE GENOMIC DNA]</scope>
    <source>
        <strain evidence="8 11">V</strain>
    </source>
</reference>
<evidence type="ECO:0000256" key="2">
    <source>
        <dbReference type="ARBA" id="ARBA00022730"/>
    </source>
</evidence>
<evidence type="ECO:0000256" key="4">
    <source>
        <dbReference type="ARBA" id="ARBA00022980"/>
    </source>
</evidence>
<dbReference type="AlphaFoldDB" id="A0A0P9CTY6"/>